<dbReference type="EMBL" id="MFJN01000057">
    <property type="protein sequence ID" value="OGG20095.1"/>
    <property type="molecule type" value="Genomic_DNA"/>
</dbReference>
<dbReference type="PANTHER" id="PTHR31559:SF0">
    <property type="entry name" value="PYRIDOXAL 5'-PHOSPHATE SYNTHASE SUBUNIT SNO1-RELATED"/>
    <property type="match status" value="1"/>
</dbReference>
<reference evidence="9 10" key="1">
    <citation type="journal article" date="2016" name="Nat. Commun.">
        <title>Thousands of microbial genomes shed light on interconnected biogeochemical processes in an aquifer system.</title>
        <authorList>
            <person name="Anantharaman K."/>
            <person name="Brown C.T."/>
            <person name="Hug L.A."/>
            <person name="Sharon I."/>
            <person name="Castelle C.J."/>
            <person name="Probst A.J."/>
            <person name="Thomas B.C."/>
            <person name="Singh A."/>
            <person name="Wilkins M.J."/>
            <person name="Karaoz U."/>
            <person name="Brodie E.L."/>
            <person name="Williams K.H."/>
            <person name="Hubbard S.S."/>
            <person name="Banfield J.F."/>
        </authorList>
    </citation>
    <scope>NUCLEOTIDE SEQUENCE [LARGE SCALE GENOMIC DNA]</scope>
</reference>
<dbReference type="PIRSF" id="PIRSF005639">
    <property type="entry name" value="Glut_amidoT_SNO"/>
    <property type="match status" value="1"/>
</dbReference>
<dbReference type="Proteomes" id="UP000177092">
    <property type="component" value="Unassembled WGS sequence"/>
</dbReference>
<organism evidence="9 10">
    <name type="scientific">Candidatus Gottesmanbacteria bacterium RIFCSPHIGHO2_02_FULL_40_13</name>
    <dbReference type="NCBI Taxonomy" id="1798384"/>
    <lineage>
        <taxon>Bacteria</taxon>
        <taxon>Candidatus Gottesmaniibacteriota</taxon>
    </lineage>
</organism>
<dbReference type="GO" id="GO:0016829">
    <property type="term" value="F:lyase activity"/>
    <property type="evidence" value="ECO:0007669"/>
    <property type="project" value="UniProtKB-KW"/>
</dbReference>
<evidence type="ECO:0000256" key="6">
    <source>
        <dbReference type="ARBA" id="ARBA00049534"/>
    </source>
</evidence>
<dbReference type="PANTHER" id="PTHR31559">
    <property type="entry name" value="PYRIDOXAL 5'-PHOSPHATE SYNTHASE SUBUNIT SNO"/>
    <property type="match status" value="1"/>
</dbReference>
<dbReference type="InterPro" id="IPR021196">
    <property type="entry name" value="PdxT/SNO_CS"/>
</dbReference>
<dbReference type="GO" id="GO:0004359">
    <property type="term" value="F:glutaminase activity"/>
    <property type="evidence" value="ECO:0007669"/>
    <property type="project" value="UniProtKB-EC"/>
</dbReference>
<evidence type="ECO:0000313" key="10">
    <source>
        <dbReference type="Proteomes" id="UP000177092"/>
    </source>
</evidence>
<dbReference type="GO" id="GO:0008614">
    <property type="term" value="P:pyridoxine metabolic process"/>
    <property type="evidence" value="ECO:0007669"/>
    <property type="project" value="TreeGrafter"/>
</dbReference>
<dbReference type="AlphaFoldDB" id="A0A1F6A5S7"/>
<dbReference type="PROSITE" id="PS51130">
    <property type="entry name" value="PDXT_SNO_2"/>
    <property type="match status" value="1"/>
</dbReference>
<evidence type="ECO:0000256" key="3">
    <source>
        <dbReference type="ARBA" id="ARBA00022801"/>
    </source>
</evidence>
<dbReference type="PROSITE" id="PS01236">
    <property type="entry name" value="PDXT_SNO_1"/>
    <property type="match status" value="1"/>
</dbReference>
<feature type="binding site" evidence="8">
    <location>
        <position position="112"/>
    </location>
    <ligand>
        <name>L-glutamine</name>
        <dbReference type="ChEBI" id="CHEBI:58359"/>
    </ligand>
</feature>
<dbReference type="Gene3D" id="3.40.50.880">
    <property type="match status" value="1"/>
</dbReference>
<dbReference type="InterPro" id="IPR029062">
    <property type="entry name" value="Class_I_gatase-like"/>
</dbReference>
<comment type="caution">
    <text evidence="9">The sequence shown here is derived from an EMBL/GenBank/DDBJ whole genome shotgun (WGS) entry which is preliminary data.</text>
</comment>
<evidence type="ECO:0000256" key="1">
    <source>
        <dbReference type="ARBA" id="ARBA00008345"/>
    </source>
</evidence>
<name>A0A1F6A5S7_9BACT</name>
<dbReference type="GO" id="GO:0005829">
    <property type="term" value="C:cytosol"/>
    <property type="evidence" value="ECO:0007669"/>
    <property type="project" value="TreeGrafter"/>
</dbReference>
<dbReference type="EC" id="3.5.1.2" evidence="2"/>
<feature type="active site" description="Charge relay system" evidence="7">
    <location>
        <position position="178"/>
    </location>
</feature>
<protein>
    <recommendedName>
        <fullName evidence="2">glutaminase</fullName>
        <ecNumber evidence="2">3.5.1.2</ecNumber>
    </recommendedName>
</protein>
<keyword evidence="3" id="KW-0378">Hydrolase</keyword>
<dbReference type="SUPFAM" id="SSF52317">
    <property type="entry name" value="Class I glutamine amidotransferase-like"/>
    <property type="match status" value="1"/>
</dbReference>
<dbReference type="PROSITE" id="PS51273">
    <property type="entry name" value="GATASE_TYPE_1"/>
    <property type="match status" value="1"/>
</dbReference>
<dbReference type="InterPro" id="IPR002161">
    <property type="entry name" value="PdxT/SNO"/>
</dbReference>
<feature type="active site" description="Nucleophile" evidence="7">
    <location>
        <position position="83"/>
    </location>
</feature>
<comment type="catalytic activity">
    <reaction evidence="6">
        <text>L-glutamine + H2O = L-glutamate + NH4(+)</text>
        <dbReference type="Rhea" id="RHEA:15889"/>
        <dbReference type="ChEBI" id="CHEBI:15377"/>
        <dbReference type="ChEBI" id="CHEBI:28938"/>
        <dbReference type="ChEBI" id="CHEBI:29985"/>
        <dbReference type="ChEBI" id="CHEBI:58359"/>
        <dbReference type="EC" id="3.5.1.2"/>
    </reaction>
</comment>
<keyword evidence="4" id="KW-0315">Glutamine amidotransferase</keyword>
<evidence type="ECO:0000256" key="7">
    <source>
        <dbReference type="PIRSR" id="PIRSR005639-1"/>
    </source>
</evidence>
<feature type="active site" description="Charge relay system" evidence="7">
    <location>
        <position position="180"/>
    </location>
</feature>
<dbReference type="GO" id="GO:1903600">
    <property type="term" value="C:glutaminase complex"/>
    <property type="evidence" value="ECO:0007669"/>
    <property type="project" value="TreeGrafter"/>
</dbReference>
<dbReference type="NCBIfam" id="TIGR03800">
    <property type="entry name" value="PLP_synth_Pdx2"/>
    <property type="match status" value="1"/>
</dbReference>
<dbReference type="GO" id="GO:0042823">
    <property type="term" value="P:pyridoxal phosphate biosynthetic process"/>
    <property type="evidence" value="ECO:0007669"/>
    <property type="project" value="InterPro"/>
</dbReference>
<keyword evidence="5" id="KW-0456">Lyase</keyword>
<feature type="binding site" evidence="8">
    <location>
        <begin position="55"/>
        <end position="57"/>
    </location>
    <ligand>
        <name>L-glutamine</name>
        <dbReference type="ChEBI" id="CHEBI:58359"/>
    </ligand>
</feature>
<sequence>MKFHNKIGVLAYHGDVIEHITTANEAFQNLSLSVQIQEVRTKKDLGIDGLIIPGGESTVLHKLSRREGIFELMKQIPFIFGTCAGAIMLAKKIYHKTSGQKTLQLMDIEVDRNAYGRQTDSFEKKVHTTLGDIQAVFIRAPRIITIGKNVKVLARDADNIIACEEKCDENLYIAASFHPELTTTLFHEYFFRRIYQR</sequence>
<gene>
    <name evidence="9" type="ORF">A3D03_03655</name>
</gene>
<evidence type="ECO:0000256" key="2">
    <source>
        <dbReference type="ARBA" id="ARBA00012918"/>
    </source>
</evidence>
<evidence type="ECO:0000256" key="8">
    <source>
        <dbReference type="PIRSR" id="PIRSR005639-2"/>
    </source>
</evidence>
<accession>A0A1F6A5S7</accession>
<comment type="similarity">
    <text evidence="1">Belongs to the glutaminase PdxT/SNO family.</text>
</comment>
<dbReference type="Pfam" id="PF01174">
    <property type="entry name" value="SNO"/>
    <property type="match status" value="1"/>
</dbReference>
<proteinExistence type="inferred from homology"/>
<evidence type="ECO:0000256" key="4">
    <source>
        <dbReference type="ARBA" id="ARBA00022962"/>
    </source>
</evidence>
<feature type="binding site" evidence="8">
    <location>
        <begin position="138"/>
        <end position="139"/>
    </location>
    <ligand>
        <name>L-glutamine</name>
        <dbReference type="ChEBI" id="CHEBI:58359"/>
    </ligand>
</feature>
<dbReference type="STRING" id="1798384.A3D03_03655"/>
<evidence type="ECO:0000256" key="5">
    <source>
        <dbReference type="ARBA" id="ARBA00023239"/>
    </source>
</evidence>
<evidence type="ECO:0000313" key="9">
    <source>
        <dbReference type="EMBL" id="OGG20095.1"/>
    </source>
</evidence>